<accession>A0AAV4TWE2</accession>
<sequence length="99" mass="12256">MFEFNVRSPHFPSIIQKYNVRHFCERYGEERYIPLPLFVSTDVKMNFEIPPPTPIVHKYSRISFWDPLAPKFDRRYFKNDVKRLKIHRSSKHRHRYVEF</sequence>
<keyword evidence="2" id="KW-1185">Reference proteome</keyword>
<evidence type="ECO:0000313" key="1">
    <source>
        <dbReference type="EMBL" id="GIY49597.1"/>
    </source>
</evidence>
<organism evidence="1 2">
    <name type="scientific">Caerostris darwini</name>
    <dbReference type="NCBI Taxonomy" id="1538125"/>
    <lineage>
        <taxon>Eukaryota</taxon>
        <taxon>Metazoa</taxon>
        <taxon>Ecdysozoa</taxon>
        <taxon>Arthropoda</taxon>
        <taxon>Chelicerata</taxon>
        <taxon>Arachnida</taxon>
        <taxon>Araneae</taxon>
        <taxon>Araneomorphae</taxon>
        <taxon>Entelegynae</taxon>
        <taxon>Araneoidea</taxon>
        <taxon>Araneidae</taxon>
        <taxon>Caerostris</taxon>
    </lineage>
</organism>
<dbReference type="Proteomes" id="UP001054837">
    <property type="component" value="Unassembled WGS sequence"/>
</dbReference>
<reference evidence="1 2" key="1">
    <citation type="submission" date="2021-06" db="EMBL/GenBank/DDBJ databases">
        <title>Caerostris darwini draft genome.</title>
        <authorList>
            <person name="Kono N."/>
            <person name="Arakawa K."/>
        </authorList>
    </citation>
    <scope>NUCLEOTIDE SEQUENCE [LARGE SCALE GENOMIC DNA]</scope>
</reference>
<dbReference type="EMBL" id="BPLQ01010246">
    <property type="protein sequence ID" value="GIY49597.1"/>
    <property type="molecule type" value="Genomic_DNA"/>
</dbReference>
<proteinExistence type="predicted"/>
<protein>
    <submittedName>
        <fullName evidence="1">Uncharacterized protein</fullName>
    </submittedName>
</protein>
<dbReference type="AlphaFoldDB" id="A0AAV4TWE2"/>
<gene>
    <name evidence="1" type="ORF">CDAR_565551</name>
</gene>
<evidence type="ECO:0000313" key="2">
    <source>
        <dbReference type="Proteomes" id="UP001054837"/>
    </source>
</evidence>
<name>A0AAV4TWE2_9ARAC</name>
<comment type="caution">
    <text evidence="1">The sequence shown here is derived from an EMBL/GenBank/DDBJ whole genome shotgun (WGS) entry which is preliminary data.</text>
</comment>